<keyword evidence="2" id="KW-1185">Reference proteome</keyword>
<protein>
    <submittedName>
        <fullName evidence="1">Uncharacterized protein</fullName>
    </submittedName>
</protein>
<evidence type="ECO:0000313" key="1">
    <source>
        <dbReference type="EMBL" id="KAK4815072.1"/>
    </source>
</evidence>
<sequence length="102" mass="11834">MIKGLEHLTVEERLRELGLFRLEKRRLREDFKSLRYLCQTLSCCELTVGIMIKTMSYEEPLRTWGLASLEKRRLRGNLIALCSFLRRGSGEGVTDLFSPGIQ</sequence>
<dbReference type="EMBL" id="JAUNZN010000010">
    <property type="protein sequence ID" value="KAK4815072.1"/>
    <property type="molecule type" value="Genomic_DNA"/>
</dbReference>
<accession>A0AAN7RS76</accession>
<gene>
    <name evidence="1" type="ORF">QYF61_015356</name>
</gene>
<dbReference type="AlphaFoldDB" id="A0AAN7RS76"/>
<name>A0AAN7RS76_MYCAM</name>
<dbReference type="Proteomes" id="UP001333110">
    <property type="component" value="Unassembled WGS sequence"/>
</dbReference>
<organism evidence="1 2">
    <name type="scientific">Mycteria americana</name>
    <name type="common">Wood stork</name>
    <dbReference type="NCBI Taxonomy" id="33587"/>
    <lineage>
        <taxon>Eukaryota</taxon>
        <taxon>Metazoa</taxon>
        <taxon>Chordata</taxon>
        <taxon>Craniata</taxon>
        <taxon>Vertebrata</taxon>
        <taxon>Euteleostomi</taxon>
        <taxon>Archelosauria</taxon>
        <taxon>Archosauria</taxon>
        <taxon>Dinosauria</taxon>
        <taxon>Saurischia</taxon>
        <taxon>Theropoda</taxon>
        <taxon>Coelurosauria</taxon>
        <taxon>Aves</taxon>
        <taxon>Neognathae</taxon>
        <taxon>Neoaves</taxon>
        <taxon>Aequornithes</taxon>
        <taxon>Ciconiiformes</taxon>
        <taxon>Ciconiidae</taxon>
        <taxon>Mycteria</taxon>
    </lineage>
</organism>
<reference evidence="1 2" key="1">
    <citation type="journal article" date="2023" name="J. Hered.">
        <title>Chromosome-level genome of the wood stork (Mycteria americana) provides insight into avian chromosome evolution.</title>
        <authorList>
            <person name="Flamio R. Jr."/>
            <person name="Ramstad K.M."/>
        </authorList>
    </citation>
    <scope>NUCLEOTIDE SEQUENCE [LARGE SCALE GENOMIC DNA]</scope>
    <source>
        <strain evidence="1">JAX WOST 10</strain>
    </source>
</reference>
<evidence type="ECO:0000313" key="2">
    <source>
        <dbReference type="Proteomes" id="UP001333110"/>
    </source>
</evidence>
<comment type="caution">
    <text evidence="1">The sequence shown here is derived from an EMBL/GenBank/DDBJ whole genome shotgun (WGS) entry which is preliminary data.</text>
</comment>
<proteinExistence type="predicted"/>